<dbReference type="SUPFAM" id="SSF109854">
    <property type="entry name" value="DinB/YfiT-like putative metalloenzymes"/>
    <property type="match status" value="1"/>
</dbReference>
<reference evidence="4" key="1">
    <citation type="submission" date="2016-10" db="EMBL/GenBank/DDBJ databases">
        <authorList>
            <person name="Varghese N."/>
            <person name="Submissions S."/>
        </authorList>
    </citation>
    <scope>NUCLEOTIDE SEQUENCE [LARGE SCALE GENOMIC DNA]</scope>
    <source>
        <strain evidence="4">DSM 45460</strain>
    </source>
</reference>
<evidence type="ECO:0000313" key="4">
    <source>
        <dbReference type="Proteomes" id="UP000199213"/>
    </source>
</evidence>
<dbReference type="OrthoDB" id="3671213at2"/>
<accession>A0A1G8WVJ0</accession>
<dbReference type="Pfam" id="PF07398">
    <property type="entry name" value="MDMPI_C"/>
    <property type="match status" value="1"/>
</dbReference>
<dbReference type="InterPro" id="IPR034660">
    <property type="entry name" value="DinB/YfiT-like"/>
</dbReference>
<organism evidence="3 4">
    <name type="scientific">Actinopolyspora mzabensis</name>
    <dbReference type="NCBI Taxonomy" id="995066"/>
    <lineage>
        <taxon>Bacteria</taxon>
        <taxon>Bacillati</taxon>
        <taxon>Actinomycetota</taxon>
        <taxon>Actinomycetes</taxon>
        <taxon>Actinopolysporales</taxon>
        <taxon>Actinopolysporaceae</taxon>
        <taxon>Actinopolyspora</taxon>
    </lineage>
</organism>
<evidence type="ECO:0000259" key="2">
    <source>
        <dbReference type="Pfam" id="PF11716"/>
    </source>
</evidence>
<dbReference type="PANTHER" id="PTHR40758">
    <property type="entry name" value="CONSERVED PROTEIN"/>
    <property type="match status" value="1"/>
</dbReference>
<dbReference type="Pfam" id="PF11716">
    <property type="entry name" value="MDMPI_N"/>
    <property type="match status" value="1"/>
</dbReference>
<evidence type="ECO:0000313" key="3">
    <source>
        <dbReference type="EMBL" id="SDJ82409.1"/>
    </source>
</evidence>
<evidence type="ECO:0000259" key="1">
    <source>
        <dbReference type="Pfam" id="PF07398"/>
    </source>
</evidence>
<dbReference type="AlphaFoldDB" id="A0A1G8WVJ0"/>
<gene>
    <name evidence="3" type="ORF">SAMN04487820_102250</name>
</gene>
<dbReference type="NCBIfam" id="TIGR03083">
    <property type="entry name" value="maleylpyruvate isomerase family mycothiol-dependent enzyme"/>
    <property type="match status" value="1"/>
</dbReference>
<dbReference type="InterPro" id="IPR017517">
    <property type="entry name" value="Maleyloyr_isom"/>
</dbReference>
<dbReference type="EMBL" id="FNFM01000002">
    <property type="protein sequence ID" value="SDJ82409.1"/>
    <property type="molecule type" value="Genomic_DNA"/>
</dbReference>
<proteinExistence type="predicted"/>
<dbReference type="RefSeq" id="WP_092626480.1">
    <property type="nucleotide sequence ID" value="NZ_FNFM01000002.1"/>
</dbReference>
<keyword evidence="4" id="KW-1185">Reference proteome</keyword>
<protein>
    <submittedName>
        <fullName evidence="3">TIGR03083 family protein</fullName>
    </submittedName>
</protein>
<name>A0A1G8WVJ0_ACTMZ</name>
<dbReference type="InterPro" id="IPR024344">
    <property type="entry name" value="MDMPI_metal-binding"/>
</dbReference>
<dbReference type="InterPro" id="IPR010872">
    <property type="entry name" value="MDMPI_C-term_domain"/>
</dbReference>
<dbReference type="PANTHER" id="PTHR40758:SF1">
    <property type="entry name" value="CONSERVED PROTEIN"/>
    <property type="match status" value="1"/>
</dbReference>
<sequence>MNEDPNHARLREHATALREAASGAGADAAVPTCPEWDVLQLVRHLGKVYAMVGQALRLDPEDSRPRPESAPREFDAALHWMDERLTELTTRLAAESPDRAVWSFFPGGTPRNWARRMVHETAIHRLDAEYALPNGGSDERGLLFDAEFAADGIDEFLTMLLAVGHDWSAARNTGRLLFHAVDVERAWLVTFEAGQSPSIERRRGTATGDIEPEATVAGEADTLYRRVWGRPNTATTRGDRELAGLVNGR</sequence>
<feature type="domain" description="MDMPI C-terminal" evidence="1">
    <location>
        <begin position="147"/>
        <end position="243"/>
    </location>
</feature>
<feature type="domain" description="Mycothiol-dependent maleylpyruvate isomerase metal-binding" evidence="2">
    <location>
        <begin position="9"/>
        <end position="128"/>
    </location>
</feature>
<dbReference type="Proteomes" id="UP000199213">
    <property type="component" value="Unassembled WGS sequence"/>
</dbReference>
<dbReference type="GO" id="GO:0046872">
    <property type="term" value="F:metal ion binding"/>
    <property type="evidence" value="ECO:0007669"/>
    <property type="project" value="InterPro"/>
</dbReference>
<dbReference type="GO" id="GO:0005886">
    <property type="term" value="C:plasma membrane"/>
    <property type="evidence" value="ECO:0007669"/>
    <property type="project" value="TreeGrafter"/>
</dbReference>